<feature type="transmembrane region" description="Helical" evidence="6">
    <location>
        <begin position="76"/>
        <end position="98"/>
    </location>
</feature>
<feature type="transmembrane region" description="Helical" evidence="6">
    <location>
        <begin position="119"/>
        <end position="137"/>
    </location>
</feature>
<dbReference type="EMBL" id="AMGV01000002">
    <property type="protein sequence ID" value="KEF61859.1"/>
    <property type="molecule type" value="Genomic_DNA"/>
</dbReference>
<feature type="region of interest" description="Disordered" evidence="5">
    <location>
        <begin position="280"/>
        <end position="304"/>
    </location>
</feature>
<organism evidence="7 8">
    <name type="scientific">Exophiala aquamarina CBS 119918</name>
    <dbReference type="NCBI Taxonomy" id="1182545"/>
    <lineage>
        <taxon>Eukaryota</taxon>
        <taxon>Fungi</taxon>
        <taxon>Dikarya</taxon>
        <taxon>Ascomycota</taxon>
        <taxon>Pezizomycotina</taxon>
        <taxon>Eurotiomycetes</taxon>
        <taxon>Chaetothyriomycetidae</taxon>
        <taxon>Chaetothyriales</taxon>
        <taxon>Herpotrichiellaceae</taxon>
        <taxon>Exophiala</taxon>
    </lineage>
</organism>
<accession>A0A072PP48</accession>
<dbReference type="STRING" id="1182545.A0A072PP48"/>
<proteinExistence type="predicted"/>
<comment type="subcellular location">
    <subcellularLocation>
        <location evidence="1">Membrane</location>
        <topology evidence="1">Multi-pass membrane protein</topology>
    </subcellularLocation>
</comment>
<evidence type="ECO:0000256" key="2">
    <source>
        <dbReference type="ARBA" id="ARBA00022692"/>
    </source>
</evidence>
<dbReference type="AlphaFoldDB" id="A0A072PP48"/>
<dbReference type="VEuPathDB" id="FungiDB:A1O9_03430"/>
<feature type="transmembrane region" description="Helical" evidence="6">
    <location>
        <begin position="239"/>
        <end position="258"/>
    </location>
</feature>
<dbReference type="RefSeq" id="XP_013264449.1">
    <property type="nucleotide sequence ID" value="XM_013408995.1"/>
</dbReference>
<keyword evidence="4 6" id="KW-0472">Membrane</keyword>
<feature type="transmembrane region" description="Helical" evidence="6">
    <location>
        <begin position="45"/>
        <end position="64"/>
    </location>
</feature>
<dbReference type="PANTHER" id="PTHR31465:SF1">
    <property type="entry name" value="PROTEIN RTA1-RELATED"/>
    <property type="match status" value="1"/>
</dbReference>
<name>A0A072PP48_9EURO</name>
<feature type="transmembrane region" description="Helical" evidence="6">
    <location>
        <begin position="202"/>
        <end position="219"/>
    </location>
</feature>
<evidence type="ECO:0000256" key="1">
    <source>
        <dbReference type="ARBA" id="ARBA00004141"/>
    </source>
</evidence>
<dbReference type="Pfam" id="PF04479">
    <property type="entry name" value="RTA1"/>
    <property type="match status" value="1"/>
</dbReference>
<evidence type="ECO:0000313" key="8">
    <source>
        <dbReference type="Proteomes" id="UP000027920"/>
    </source>
</evidence>
<dbReference type="InterPro" id="IPR007568">
    <property type="entry name" value="RTA1"/>
</dbReference>
<dbReference type="GeneID" id="25278365"/>
<keyword evidence="3 6" id="KW-1133">Transmembrane helix</keyword>
<dbReference type="OrthoDB" id="3358017at2759"/>
<gene>
    <name evidence="7" type="ORF">A1O9_03430</name>
</gene>
<keyword evidence="8" id="KW-1185">Reference proteome</keyword>
<evidence type="ECO:0000256" key="5">
    <source>
        <dbReference type="SAM" id="MobiDB-lite"/>
    </source>
</evidence>
<sequence length="304" mass="34198">MVETCGDGEHRLYPFEPSTAAAAIYAVAFGILTVGHTFRMFQSRQWFMSILVVGSSFEVGGFAVRLTSINDPCTLGIYIVQYLLILLAPSIFSANIYMILGRTIRAVHGEALSPIRPTWLTKIFVTGDVLCFLIQMAGGGMLAGAEGDKKRADLGKFTILAGLFLQIVLFAVFIVVSYIFYNRLRKQPTPRSRQPEIRWLTMLYVLFGVSMLITVRNIFRVVEYAAGEDGYLLTNEWPMYVFDATLMLSVVAILLWWFPTLIRPRNAYMMDTLESQAPLTDRSQTGYKHVSSDFPSSLPPRHGY</sequence>
<evidence type="ECO:0000313" key="7">
    <source>
        <dbReference type="EMBL" id="KEF61859.1"/>
    </source>
</evidence>
<evidence type="ECO:0000256" key="6">
    <source>
        <dbReference type="SAM" id="Phobius"/>
    </source>
</evidence>
<evidence type="ECO:0008006" key="9">
    <source>
        <dbReference type="Google" id="ProtNLM"/>
    </source>
</evidence>
<dbReference type="Proteomes" id="UP000027920">
    <property type="component" value="Unassembled WGS sequence"/>
</dbReference>
<comment type="caution">
    <text evidence="7">The sequence shown here is derived from an EMBL/GenBank/DDBJ whole genome shotgun (WGS) entry which is preliminary data.</text>
</comment>
<protein>
    <recommendedName>
        <fullName evidence="9">RTA1 like protein</fullName>
    </recommendedName>
</protein>
<dbReference type="GO" id="GO:0016020">
    <property type="term" value="C:membrane"/>
    <property type="evidence" value="ECO:0007669"/>
    <property type="project" value="UniProtKB-SubCell"/>
</dbReference>
<keyword evidence="2 6" id="KW-0812">Transmembrane</keyword>
<evidence type="ECO:0000256" key="4">
    <source>
        <dbReference type="ARBA" id="ARBA00023136"/>
    </source>
</evidence>
<evidence type="ECO:0000256" key="3">
    <source>
        <dbReference type="ARBA" id="ARBA00022989"/>
    </source>
</evidence>
<feature type="transmembrane region" description="Helical" evidence="6">
    <location>
        <begin position="157"/>
        <end position="181"/>
    </location>
</feature>
<feature type="transmembrane region" description="Helical" evidence="6">
    <location>
        <begin position="20"/>
        <end position="38"/>
    </location>
</feature>
<dbReference type="HOGENOM" id="CLU_033465_3_1_1"/>
<reference evidence="7 8" key="1">
    <citation type="submission" date="2013-03" db="EMBL/GenBank/DDBJ databases">
        <title>The Genome Sequence of Exophiala aquamarina CBS 119918.</title>
        <authorList>
            <consortium name="The Broad Institute Genomics Platform"/>
            <person name="Cuomo C."/>
            <person name="de Hoog S."/>
            <person name="Gorbushina A."/>
            <person name="Walker B."/>
            <person name="Young S.K."/>
            <person name="Zeng Q."/>
            <person name="Gargeya S."/>
            <person name="Fitzgerald M."/>
            <person name="Haas B."/>
            <person name="Abouelleil A."/>
            <person name="Allen A.W."/>
            <person name="Alvarado L."/>
            <person name="Arachchi H.M."/>
            <person name="Berlin A.M."/>
            <person name="Chapman S.B."/>
            <person name="Gainer-Dewar J."/>
            <person name="Goldberg J."/>
            <person name="Griggs A."/>
            <person name="Gujja S."/>
            <person name="Hansen M."/>
            <person name="Howarth C."/>
            <person name="Imamovic A."/>
            <person name="Ireland A."/>
            <person name="Larimer J."/>
            <person name="McCowan C."/>
            <person name="Murphy C."/>
            <person name="Pearson M."/>
            <person name="Poon T.W."/>
            <person name="Priest M."/>
            <person name="Roberts A."/>
            <person name="Saif S."/>
            <person name="Shea T."/>
            <person name="Sisk P."/>
            <person name="Sykes S."/>
            <person name="Wortman J."/>
            <person name="Nusbaum C."/>
            <person name="Birren B."/>
        </authorList>
    </citation>
    <scope>NUCLEOTIDE SEQUENCE [LARGE SCALE GENOMIC DNA]</scope>
    <source>
        <strain evidence="7 8">CBS 119918</strain>
    </source>
</reference>
<dbReference type="PANTHER" id="PTHR31465">
    <property type="entry name" value="PROTEIN RTA1-RELATED"/>
    <property type="match status" value="1"/>
</dbReference>